<dbReference type="PANTHER" id="PTHR47364:SF2">
    <property type="entry name" value="CYSTEINE PROTEINASE INHIBITOR 5"/>
    <property type="match status" value="1"/>
</dbReference>
<dbReference type="OrthoDB" id="2016588at2759"/>
<protein>
    <submittedName>
        <fullName evidence="4">Cysteine proteinase inhibitor 6</fullName>
    </submittedName>
</protein>
<gene>
    <name evidence="4" type="ORF">PHJA_002126200</name>
</gene>
<evidence type="ECO:0000256" key="2">
    <source>
        <dbReference type="ARBA" id="ARBA00022704"/>
    </source>
</evidence>
<accession>A0A830D0C8</accession>
<dbReference type="GO" id="GO:0004869">
    <property type="term" value="F:cysteine-type endopeptidase inhibitor activity"/>
    <property type="evidence" value="ECO:0007669"/>
    <property type="project" value="UniProtKB-KW"/>
</dbReference>
<dbReference type="CDD" id="cd00042">
    <property type="entry name" value="CY"/>
    <property type="match status" value="1"/>
</dbReference>
<keyword evidence="1" id="KW-0646">Protease inhibitor</keyword>
<proteinExistence type="predicted"/>
<dbReference type="Gene3D" id="3.10.450.10">
    <property type="match status" value="1"/>
</dbReference>
<dbReference type="InterPro" id="IPR046350">
    <property type="entry name" value="Cystatin_sf"/>
</dbReference>
<evidence type="ECO:0000313" key="4">
    <source>
        <dbReference type="EMBL" id="GFP99821.1"/>
    </source>
</evidence>
<name>A0A830D0C8_9LAMI</name>
<comment type="caution">
    <text evidence="4">The sequence shown here is derived from an EMBL/GenBank/DDBJ whole genome shotgun (WGS) entry which is preliminary data.</text>
</comment>
<dbReference type="AlphaFoldDB" id="A0A830D0C8"/>
<dbReference type="InterPro" id="IPR000010">
    <property type="entry name" value="Cystatin_dom"/>
</dbReference>
<evidence type="ECO:0000256" key="1">
    <source>
        <dbReference type="ARBA" id="ARBA00022690"/>
    </source>
</evidence>
<dbReference type="EMBL" id="BMAC01000589">
    <property type="protein sequence ID" value="GFP99821.1"/>
    <property type="molecule type" value="Genomic_DNA"/>
</dbReference>
<dbReference type="Pfam" id="PF16845">
    <property type="entry name" value="SQAPI"/>
    <property type="match status" value="1"/>
</dbReference>
<dbReference type="Proteomes" id="UP000653305">
    <property type="component" value="Unassembled WGS sequence"/>
</dbReference>
<dbReference type="PANTHER" id="PTHR47364">
    <property type="entry name" value="CYSTEINE PROTEINASE INHIBITOR 5"/>
    <property type="match status" value="1"/>
</dbReference>
<sequence length="133" mass="14632">MAAFKSLSFPLAILTIWIAFYLFQVAASAAVIGGSKILGDWKPIKNLTDPSVVKIANFAVAEHNQQPKATKLEFVSITKGERQVVAGFNYKLLISAKESGAESTEPDYYSTTVYERIGGKLMKLISFQKLLKN</sequence>
<reference evidence="4" key="1">
    <citation type="submission" date="2020-07" db="EMBL/GenBank/DDBJ databases">
        <title>Ethylene signaling mediates host invasion by parasitic plants.</title>
        <authorList>
            <person name="Yoshida S."/>
        </authorList>
    </citation>
    <scope>NUCLEOTIDE SEQUENCE</scope>
    <source>
        <strain evidence="4">Okayama</strain>
    </source>
</reference>
<evidence type="ECO:0000259" key="3">
    <source>
        <dbReference type="SMART" id="SM00043"/>
    </source>
</evidence>
<evidence type="ECO:0000313" key="5">
    <source>
        <dbReference type="Proteomes" id="UP000653305"/>
    </source>
</evidence>
<dbReference type="InterPro" id="IPR018073">
    <property type="entry name" value="Prot_inh_cystat_CS"/>
</dbReference>
<keyword evidence="5" id="KW-1185">Reference proteome</keyword>
<dbReference type="SUPFAM" id="SSF54403">
    <property type="entry name" value="Cystatin/monellin"/>
    <property type="match status" value="1"/>
</dbReference>
<dbReference type="SMART" id="SM00043">
    <property type="entry name" value="CY"/>
    <property type="match status" value="1"/>
</dbReference>
<dbReference type="PROSITE" id="PS00287">
    <property type="entry name" value="CYSTATIN"/>
    <property type="match status" value="1"/>
</dbReference>
<organism evidence="4 5">
    <name type="scientific">Phtheirospermum japonicum</name>
    <dbReference type="NCBI Taxonomy" id="374723"/>
    <lineage>
        <taxon>Eukaryota</taxon>
        <taxon>Viridiplantae</taxon>
        <taxon>Streptophyta</taxon>
        <taxon>Embryophyta</taxon>
        <taxon>Tracheophyta</taxon>
        <taxon>Spermatophyta</taxon>
        <taxon>Magnoliopsida</taxon>
        <taxon>eudicotyledons</taxon>
        <taxon>Gunneridae</taxon>
        <taxon>Pentapetalae</taxon>
        <taxon>asterids</taxon>
        <taxon>lamiids</taxon>
        <taxon>Lamiales</taxon>
        <taxon>Orobanchaceae</taxon>
        <taxon>Orobanchaceae incertae sedis</taxon>
        <taxon>Phtheirospermum</taxon>
    </lineage>
</organism>
<keyword evidence="2" id="KW-0789">Thiol protease inhibitor</keyword>
<feature type="domain" description="Cystatin" evidence="3">
    <location>
        <begin position="36"/>
        <end position="130"/>
    </location>
</feature>